<comment type="subcellular location">
    <subcellularLocation>
        <location evidence="1">Cell membrane</location>
        <topology evidence="1">Multi-pass membrane protein</topology>
    </subcellularLocation>
</comment>
<dbReference type="STRING" id="555875.SAMN04488124_1812"/>
<feature type="transmembrane region" description="Helical" evidence="7">
    <location>
        <begin position="294"/>
        <end position="318"/>
    </location>
</feature>
<dbReference type="PANTHER" id="PTHR39087:SF2">
    <property type="entry name" value="UPF0104 MEMBRANE PROTEIN MJ1595"/>
    <property type="match status" value="1"/>
</dbReference>
<evidence type="ECO:0000256" key="7">
    <source>
        <dbReference type="SAM" id="Phobius"/>
    </source>
</evidence>
<keyword evidence="3" id="KW-1003">Cell membrane</keyword>
<keyword evidence="5 7" id="KW-1133">Transmembrane helix</keyword>
<comment type="similarity">
    <text evidence="2">Belongs to the UPF0104 family.</text>
</comment>
<evidence type="ECO:0000256" key="6">
    <source>
        <dbReference type="ARBA" id="ARBA00023136"/>
    </source>
</evidence>
<evidence type="ECO:0000256" key="2">
    <source>
        <dbReference type="ARBA" id="ARBA00011061"/>
    </source>
</evidence>
<dbReference type="EMBL" id="FOYS01000003">
    <property type="protein sequence ID" value="SFR49830.1"/>
    <property type="molecule type" value="Genomic_DNA"/>
</dbReference>
<dbReference type="PANTHER" id="PTHR39087">
    <property type="entry name" value="UPF0104 MEMBRANE PROTEIN MJ1595"/>
    <property type="match status" value="1"/>
</dbReference>
<feature type="transmembrane region" description="Helical" evidence="7">
    <location>
        <begin position="127"/>
        <end position="145"/>
    </location>
</feature>
<keyword evidence="4 7" id="KW-0812">Transmembrane</keyword>
<evidence type="ECO:0008006" key="10">
    <source>
        <dbReference type="Google" id="ProtNLM"/>
    </source>
</evidence>
<dbReference type="NCBIfam" id="TIGR00374">
    <property type="entry name" value="flippase-like domain"/>
    <property type="match status" value="1"/>
</dbReference>
<dbReference type="InterPro" id="IPR022791">
    <property type="entry name" value="L-PG_synthase/AglD"/>
</dbReference>
<organism evidence="8 9">
    <name type="scientific">Halogeometricum limi</name>
    <dbReference type="NCBI Taxonomy" id="555875"/>
    <lineage>
        <taxon>Archaea</taxon>
        <taxon>Methanobacteriati</taxon>
        <taxon>Methanobacteriota</taxon>
        <taxon>Stenosarchaea group</taxon>
        <taxon>Halobacteria</taxon>
        <taxon>Halobacteriales</taxon>
        <taxon>Haloferacaceae</taxon>
        <taxon>Halogeometricum</taxon>
    </lineage>
</organism>
<keyword evidence="9" id="KW-1185">Reference proteome</keyword>
<dbReference type="Pfam" id="PF03706">
    <property type="entry name" value="LPG_synthase_TM"/>
    <property type="match status" value="1"/>
</dbReference>
<evidence type="ECO:0000256" key="5">
    <source>
        <dbReference type="ARBA" id="ARBA00022989"/>
    </source>
</evidence>
<name>A0A1I6H637_9EURY</name>
<feature type="transmembrane region" description="Helical" evidence="7">
    <location>
        <begin position="157"/>
        <end position="178"/>
    </location>
</feature>
<gene>
    <name evidence="8" type="ORF">SAMN04488124_1812</name>
</gene>
<keyword evidence="6 7" id="KW-0472">Membrane</keyword>
<evidence type="ECO:0000256" key="1">
    <source>
        <dbReference type="ARBA" id="ARBA00004651"/>
    </source>
</evidence>
<sequence>MARENLRATVLGFLGAFAVFALLFYFAGVEELVDTLQMADVGTVGLVVLTTLAWLAAWSLALRTVLGVLGVDLSLAKSFFIFSGAMFSNNITPFGQAGGEPVTAYLISQSADAEYETSLAAIASVDTLNFVPSITIALVGAAYYATEVTLGTNRNLVLALAAVVVLAVAVPALGYTTWQYRYQLEDRIVSALTPAIRTVARYVPRAPVPTETGVERRIDGFFRAIERVATNPRGLAIALGASAFGWFCQMLGLWLSFRAIGIDIPLSIAMLVVPIGAIAGVTPLPGGAGGIETVLVALLLAAPLPTVTRSIAVAAIVIFRGAVYWVPTLLGGGVMAWVSFVGSRS</sequence>
<evidence type="ECO:0000256" key="3">
    <source>
        <dbReference type="ARBA" id="ARBA00022475"/>
    </source>
</evidence>
<dbReference type="Proteomes" id="UP000243250">
    <property type="component" value="Unassembled WGS sequence"/>
</dbReference>
<feature type="transmembrane region" description="Helical" evidence="7">
    <location>
        <begin position="6"/>
        <end position="27"/>
    </location>
</feature>
<protein>
    <recommendedName>
        <fullName evidence="10">Lysylphosphatidylglycerol synthase TM region</fullName>
    </recommendedName>
</protein>
<evidence type="ECO:0000313" key="8">
    <source>
        <dbReference type="EMBL" id="SFR49830.1"/>
    </source>
</evidence>
<feature type="transmembrane region" description="Helical" evidence="7">
    <location>
        <begin position="235"/>
        <end position="256"/>
    </location>
</feature>
<feature type="transmembrane region" description="Helical" evidence="7">
    <location>
        <begin position="39"/>
        <end position="60"/>
    </location>
</feature>
<proteinExistence type="inferred from homology"/>
<dbReference type="GO" id="GO:0005886">
    <property type="term" value="C:plasma membrane"/>
    <property type="evidence" value="ECO:0007669"/>
    <property type="project" value="UniProtKB-SubCell"/>
</dbReference>
<dbReference type="OrthoDB" id="15513at2157"/>
<reference evidence="9" key="1">
    <citation type="submission" date="2016-10" db="EMBL/GenBank/DDBJ databases">
        <authorList>
            <person name="Varghese N."/>
            <person name="Submissions S."/>
        </authorList>
    </citation>
    <scope>NUCLEOTIDE SEQUENCE [LARGE SCALE GENOMIC DNA]</scope>
    <source>
        <strain evidence="9">CGMCC 1.8711</strain>
    </source>
</reference>
<evidence type="ECO:0000256" key="4">
    <source>
        <dbReference type="ARBA" id="ARBA00022692"/>
    </source>
</evidence>
<feature type="transmembrane region" description="Helical" evidence="7">
    <location>
        <begin position="262"/>
        <end position="282"/>
    </location>
</feature>
<feature type="transmembrane region" description="Helical" evidence="7">
    <location>
        <begin position="324"/>
        <end position="342"/>
    </location>
</feature>
<dbReference type="RefSeq" id="WP_089881074.1">
    <property type="nucleotide sequence ID" value="NZ_FOYS01000003.1"/>
</dbReference>
<feature type="transmembrane region" description="Helical" evidence="7">
    <location>
        <begin position="66"/>
        <end position="87"/>
    </location>
</feature>
<dbReference type="AlphaFoldDB" id="A0A1I6H637"/>
<evidence type="ECO:0000313" key="9">
    <source>
        <dbReference type="Proteomes" id="UP000243250"/>
    </source>
</evidence>
<accession>A0A1I6H637</accession>